<name>A0A1I6GJ37_9RHOB</name>
<evidence type="ECO:0000313" key="2">
    <source>
        <dbReference type="Proteomes" id="UP000199478"/>
    </source>
</evidence>
<evidence type="ECO:0000313" key="1">
    <source>
        <dbReference type="EMBL" id="SFR42149.1"/>
    </source>
</evidence>
<organism evidence="1 2">
    <name type="scientific">Yoonia tamlensis</name>
    <dbReference type="NCBI Taxonomy" id="390270"/>
    <lineage>
        <taxon>Bacteria</taxon>
        <taxon>Pseudomonadati</taxon>
        <taxon>Pseudomonadota</taxon>
        <taxon>Alphaproteobacteria</taxon>
        <taxon>Rhodobacterales</taxon>
        <taxon>Paracoccaceae</taxon>
        <taxon>Yoonia</taxon>
    </lineage>
</organism>
<dbReference type="STRING" id="390270.SAMN04488005_1739"/>
<sequence>MRLLRKGQSTLRLTSGLDFAGIVACMNTGLIKFLALACLAGCGGGGDDPGSGIDPRVARIDAYDMQRLRVLGDAETGVAGMDPTPAVGVPVVGSADFDGFATIRVENTAAPLVLYGDSVVTISFAQGSVTGTMDAFFGTNDSGALVDYTGTITIDAGAVSPDLSFDYAGALTEGANTLVFDGTLTGMFLGDPLAALAASELDAAVYYNGTLVDATFVVVGETVLSP</sequence>
<gene>
    <name evidence="1" type="ORF">SAMN04488005_1739</name>
</gene>
<protein>
    <recommendedName>
        <fullName evidence="3">Transferrin-binding protein B C-lobe/N-lobe beta barrel domain-containing protein</fullName>
    </recommendedName>
</protein>
<dbReference type="EMBL" id="FOYP01000001">
    <property type="protein sequence ID" value="SFR42149.1"/>
    <property type="molecule type" value="Genomic_DNA"/>
</dbReference>
<evidence type="ECO:0008006" key="3">
    <source>
        <dbReference type="Google" id="ProtNLM"/>
    </source>
</evidence>
<proteinExistence type="predicted"/>
<accession>A0A1I6GJ37</accession>
<reference evidence="2" key="1">
    <citation type="submission" date="2016-10" db="EMBL/GenBank/DDBJ databases">
        <authorList>
            <person name="Varghese N."/>
            <person name="Submissions S."/>
        </authorList>
    </citation>
    <scope>NUCLEOTIDE SEQUENCE [LARGE SCALE GENOMIC DNA]</scope>
    <source>
        <strain evidence="2">DSM 26879</strain>
    </source>
</reference>
<dbReference type="Proteomes" id="UP000199478">
    <property type="component" value="Unassembled WGS sequence"/>
</dbReference>
<keyword evidence="2" id="KW-1185">Reference proteome</keyword>
<dbReference type="AlphaFoldDB" id="A0A1I6GJ37"/>